<dbReference type="Proteomes" id="UP000886043">
    <property type="component" value="Unassembled WGS sequence"/>
</dbReference>
<dbReference type="InterPro" id="IPR029020">
    <property type="entry name" value="Ammonium/urea_transptr"/>
</dbReference>
<gene>
    <name evidence="9" type="ORF">ENJ40_10105</name>
</gene>
<dbReference type="SUPFAM" id="SSF51261">
    <property type="entry name" value="Duplicated hybrid motif"/>
    <property type="match status" value="1"/>
</dbReference>
<feature type="transmembrane region" description="Helical" evidence="7">
    <location>
        <begin position="117"/>
        <end position="139"/>
    </location>
</feature>
<name>A0A7C3GVI4_9BACT</name>
<comment type="similarity">
    <text evidence="2">Belongs to the urea transporter family.</text>
</comment>
<evidence type="ECO:0000259" key="8">
    <source>
        <dbReference type="Pfam" id="PF01551"/>
    </source>
</evidence>
<evidence type="ECO:0000313" key="9">
    <source>
        <dbReference type="EMBL" id="HFC98783.1"/>
    </source>
</evidence>
<dbReference type="PANTHER" id="PTHR10464">
    <property type="entry name" value="UREA TRANSPORTER"/>
    <property type="match status" value="1"/>
</dbReference>
<dbReference type="Gene3D" id="2.70.70.10">
    <property type="entry name" value="Glucose Permease (Domain IIA)"/>
    <property type="match status" value="1"/>
</dbReference>
<feature type="transmembrane region" description="Helical" evidence="7">
    <location>
        <begin position="12"/>
        <end position="37"/>
    </location>
</feature>
<dbReference type="Pfam" id="PF03253">
    <property type="entry name" value="UT"/>
    <property type="match status" value="1"/>
</dbReference>
<organism evidence="9">
    <name type="scientific">Thermosulfurimonas dismutans</name>
    <dbReference type="NCBI Taxonomy" id="999894"/>
    <lineage>
        <taxon>Bacteria</taxon>
        <taxon>Pseudomonadati</taxon>
        <taxon>Thermodesulfobacteriota</taxon>
        <taxon>Thermodesulfobacteria</taxon>
        <taxon>Thermodesulfobacteriales</taxon>
        <taxon>Thermodesulfobacteriaceae</taxon>
        <taxon>Thermosulfurimonas</taxon>
    </lineage>
</organism>
<dbReference type="EMBL" id="DRMH01000139">
    <property type="protein sequence ID" value="HFC98783.1"/>
    <property type="molecule type" value="Genomic_DNA"/>
</dbReference>
<dbReference type="Pfam" id="PF01551">
    <property type="entry name" value="Peptidase_M23"/>
    <property type="match status" value="1"/>
</dbReference>
<keyword evidence="5 7" id="KW-1133">Transmembrane helix</keyword>
<protein>
    <submittedName>
        <fullName evidence="9">Peptidase M23</fullName>
    </submittedName>
</protein>
<keyword evidence="3" id="KW-1003">Cell membrane</keyword>
<comment type="caution">
    <text evidence="9">The sequence shown here is derived from an EMBL/GenBank/DDBJ whole genome shotgun (WGS) entry which is preliminary data.</text>
</comment>
<evidence type="ECO:0000256" key="7">
    <source>
        <dbReference type="SAM" id="Phobius"/>
    </source>
</evidence>
<evidence type="ECO:0000256" key="4">
    <source>
        <dbReference type="ARBA" id="ARBA00022692"/>
    </source>
</evidence>
<feature type="domain" description="M23ase beta-sheet core" evidence="8">
    <location>
        <begin position="382"/>
        <end position="473"/>
    </location>
</feature>
<evidence type="ECO:0000256" key="3">
    <source>
        <dbReference type="ARBA" id="ARBA00022475"/>
    </source>
</evidence>
<feature type="transmembrane region" description="Helical" evidence="7">
    <location>
        <begin position="43"/>
        <end position="61"/>
    </location>
</feature>
<evidence type="ECO:0000256" key="6">
    <source>
        <dbReference type="ARBA" id="ARBA00023136"/>
    </source>
</evidence>
<dbReference type="CDD" id="cd12797">
    <property type="entry name" value="M23_peptidase"/>
    <property type="match status" value="1"/>
</dbReference>
<reference evidence="9" key="1">
    <citation type="journal article" date="2020" name="mSystems">
        <title>Genome- and Community-Level Interaction Insights into Carbon Utilization and Element Cycling Functions of Hydrothermarchaeota in Hydrothermal Sediment.</title>
        <authorList>
            <person name="Zhou Z."/>
            <person name="Liu Y."/>
            <person name="Xu W."/>
            <person name="Pan J."/>
            <person name="Luo Z.H."/>
            <person name="Li M."/>
        </authorList>
    </citation>
    <scope>NUCLEOTIDE SEQUENCE [LARGE SCALE GENOMIC DNA]</scope>
    <source>
        <strain evidence="9">HyVt-483</strain>
    </source>
</reference>
<keyword evidence="4 7" id="KW-0812">Transmembrane</keyword>
<feature type="transmembrane region" description="Helical" evidence="7">
    <location>
        <begin position="68"/>
        <end position="86"/>
    </location>
</feature>
<dbReference type="PANTHER" id="PTHR10464:SF4">
    <property type="entry name" value="UREA TRANSPORTER"/>
    <property type="match status" value="1"/>
</dbReference>
<feature type="transmembrane region" description="Helical" evidence="7">
    <location>
        <begin position="226"/>
        <end position="243"/>
    </location>
</feature>
<dbReference type="InterPro" id="IPR011055">
    <property type="entry name" value="Dup_hybrid_motif"/>
</dbReference>
<dbReference type="GO" id="GO:0015204">
    <property type="term" value="F:urea transmembrane transporter activity"/>
    <property type="evidence" value="ECO:0007669"/>
    <property type="project" value="InterPro"/>
</dbReference>
<evidence type="ECO:0000256" key="1">
    <source>
        <dbReference type="ARBA" id="ARBA00004651"/>
    </source>
</evidence>
<dbReference type="InterPro" id="IPR004937">
    <property type="entry name" value="Urea_transporter"/>
</dbReference>
<dbReference type="Gene3D" id="1.10.3430.10">
    <property type="entry name" value="Ammonium transporter AmtB like domains"/>
    <property type="match status" value="1"/>
</dbReference>
<keyword evidence="6 7" id="KW-0472">Membrane</keyword>
<sequence>MRGLKPVITSILNSYSGILFLPHPLAGLGILILLTLLSPNLGLSGLICVLSAYLAARFLGLREDFLRLDFYIYNPLLVGLSIGYFFRIGPLSLIFLALMGIFTFLLTYSLSSALSYYFRLPVLSLPFVMGSITAALASYRYSNLFVALHPPEFFWSPHLPLWLEGFLRSLGAIFFMPHPVPGLILFGILLVFSRILALLSLAGYLAGTLTSYLLTGSAHQAFSDPNHFNFVLIALATGGVFLIPSPESYLLALMASVVAVPLTEASGIFWEKFGLPAFALPFNLVTLLMLYSLGLSRYRKLTLYYRGTPERTLDYYLHRETRFPRDPDLEVPVSGKWTVWQGPNGRFTHKGAWRYALDLVITDEEGRTHTGEGLDLNDYYAYRKPIFSPVTGRVVELVDGLPDEPPGSANRDYPWGNHIIIYDPRGFYVVLAHISPGTFRVKKGDWIVKGTLLGLCGSSGYAPEPHLHIHIQSGPEIGTPTLPFVFSSYLKNGEFRDFSLPPEKETLEPAPPEKRLQHILNLLLGDRYIYEILDRKGSRQTFALRVEMAPDGTFYLTDGKARLYFAQRGSAFYFLGYDGSIRSPLRWFFLAAPKIPLALRPHLRWTDYLPLEVVLPPLKKELYLLLLSLYPSLLKPRGRYRALGKLDFEGEIFYGKQRFKVYTRLAPQKGFEEIKIQGSGVFLTIRRKEDERQG</sequence>
<evidence type="ECO:0000256" key="5">
    <source>
        <dbReference type="ARBA" id="ARBA00022989"/>
    </source>
</evidence>
<comment type="subcellular location">
    <subcellularLocation>
        <location evidence="1">Cell membrane</location>
        <topology evidence="1">Multi-pass membrane protein</topology>
    </subcellularLocation>
</comment>
<dbReference type="AlphaFoldDB" id="A0A7C3GVI4"/>
<feature type="transmembrane region" description="Helical" evidence="7">
    <location>
        <begin position="276"/>
        <end position="296"/>
    </location>
</feature>
<dbReference type="GO" id="GO:0005886">
    <property type="term" value="C:plasma membrane"/>
    <property type="evidence" value="ECO:0007669"/>
    <property type="project" value="UniProtKB-SubCell"/>
</dbReference>
<accession>A0A7C3GVI4</accession>
<evidence type="ECO:0000256" key="2">
    <source>
        <dbReference type="ARBA" id="ARBA00005914"/>
    </source>
</evidence>
<feature type="transmembrane region" description="Helical" evidence="7">
    <location>
        <begin position="92"/>
        <end position="110"/>
    </location>
</feature>
<dbReference type="InterPro" id="IPR016047">
    <property type="entry name" value="M23ase_b-sheet_dom"/>
</dbReference>
<proteinExistence type="inferred from homology"/>